<dbReference type="Gene3D" id="3.30.1540.10">
    <property type="entry name" value="formyl-coa transferase, domain 3"/>
    <property type="match status" value="1"/>
</dbReference>
<keyword evidence="2" id="KW-1185">Reference proteome</keyword>
<dbReference type="InterPro" id="IPR023606">
    <property type="entry name" value="CoA-Trfase_III_dom_1_sf"/>
</dbReference>
<dbReference type="Proteomes" id="UP000717995">
    <property type="component" value="Unassembled WGS sequence"/>
</dbReference>
<dbReference type="PANTHER" id="PTHR48228:SF5">
    <property type="entry name" value="ALPHA-METHYLACYL-COA RACEMASE"/>
    <property type="match status" value="1"/>
</dbReference>
<dbReference type="PANTHER" id="PTHR48228">
    <property type="entry name" value="SUCCINYL-COA--D-CITRAMALATE COA-TRANSFERASE"/>
    <property type="match status" value="1"/>
</dbReference>
<dbReference type="SUPFAM" id="SSF89796">
    <property type="entry name" value="CoA-transferase family III (CaiB/BaiF)"/>
    <property type="match status" value="1"/>
</dbReference>
<dbReference type="GO" id="GO:0016740">
    <property type="term" value="F:transferase activity"/>
    <property type="evidence" value="ECO:0007669"/>
    <property type="project" value="UniProtKB-KW"/>
</dbReference>
<sequence>MLSGIKIVEICGIGPGPFCAMHLADLGADVIAVERGESTSITGAANAAKNPMNRGKRSVVADLKTPEGRETVLKLIENADALIEGMRPGVMERLGLGPDVLLARNPKLVFGRMTGWGQHGPMANAAGHDNNYASLSGAMYHSGTAGEAPSAPITLLGDIAGGALYLTIGLLSGILNARSTGKGTVVDAAIVDGSAHSMGLMLTLASRGLLSEQRGKSVHDGSHFYATYRCADDHYISLGSMEPQFYALLLQKLELQDDPRFAKQWDMKRWPELRAAFAEVFASRTRSEWCALLEGTDVCFAPVLSQREAAQHPHLVERGVYFERDGMLQASPAPRFDGQRVTPGEVPSRGAHTEQVMAGLEGNGAVWRD</sequence>
<dbReference type="RefSeq" id="WP_205349030.1">
    <property type="nucleotide sequence ID" value="NZ_JAFEUP010000004.1"/>
</dbReference>
<evidence type="ECO:0000313" key="1">
    <source>
        <dbReference type="EMBL" id="MBM7061837.1"/>
    </source>
</evidence>
<dbReference type="InterPro" id="IPR003673">
    <property type="entry name" value="CoA-Trfase_fam_III"/>
</dbReference>
<proteinExistence type="predicted"/>
<accession>A0ABS2IIP7</accession>
<dbReference type="Pfam" id="PF02515">
    <property type="entry name" value="CoA_transf_3"/>
    <property type="match status" value="1"/>
</dbReference>
<dbReference type="InterPro" id="IPR044855">
    <property type="entry name" value="CoA-Trfase_III_dom3_sf"/>
</dbReference>
<comment type="caution">
    <text evidence="1">The sequence shown here is derived from an EMBL/GenBank/DDBJ whole genome shotgun (WGS) entry which is preliminary data.</text>
</comment>
<gene>
    <name evidence="1" type="ORF">JQX08_14095</name>
</gene>
<protein>
    <submittedName>
        <fullName evidence="1">CoA transferase</fullName>
    </submittedName>
</protein>
<name>A0ABS2IIP7_9GAMM</name>
<dbReference type="Gene3D" id="3.40.50.10540">
    <property type="entry name" value="Crotonobetainyl-coa:carnitine coa-transferase, domain 1"/>
    <property type="match status" value="1"/>
</dbReference>
<evidence type="ECO:0000313" key="2">
    <source>
        <dbReference type="Proteomes" id="UP000717995"/>
    </source>
</evidence>
<dbReference type="InterPro" id="IPR050509">
    <property type="entry name" value="CoA-transferase_III"/>
</dbReference>
<reference evidence="1 2" key="1">
    <citation type="submission" date="2021-02" db="EMBL/GenBank/DDBJ databases">
        <authorList>
            <person name="Lee D.-H."/>
        </authorList>
    </citation>
    <scope>NUCLEOTIDE SEQUENCE [LARGE SCALE GENOMIC DNA]</scope>
    <source>
        <strain evidence="1 2">UL073</strain>
    </source>
</reference>
<dbReference type="EMBL" id="JAFEUP010000004">
    <property type="protein sequence ID" value="MBM7061837.1"/>
    <property type="molecule type" value="Genomic_DNA"/>
</dbReference>
<keyword evidence="1" id="KW-0808">Transferase</keyword>
<organism evidence="1 2">
    <name type="scientific">Zestomonas insulae</name>
    <dbReference type="NCBI Taxonomy" id="2809017"/>
    <lineage>
        <taxon>Bacteria</taxon>
        <taxon>Pseudomonadati</taxon>
        <taxon>Pseudomonadota</taxon>
        <taxon>Gammaproteobacteria</taxon>
        <taxon>Pseudomonadales</taxon>
        <taxon>Pseudomonadaceae</taxon>
        <taxon>Zestomonas</taxon>
    </lineage>
</organism>